<dbReference type="EMBL" id="BONJ01000001">
    <property type="protein sequence ID" value="GIG12069.1"/>
    <property type="molecule type" value="Genomic_DNA"/>
</dbReference>
<sequence>MAGAVALVLAGAGAWLLWPENLPTQWPDKAAFCANAATFEVSEQDHITGEERLAAVRAMAVSSPEALRDEMRVLVDDLVPESEPHSHVSADEFQEVTVKVGEFVERACGLNLPSIRT</sequence>
<accession>A0A8J3LAF1</accession>
<proteinExistence type="predicted"/>
<comment type="caution">
    <text evidence="1">The sequence shown here is derived from an EMBL/GenBank/DDBJ whole genome shotgun (WGS) entry which is preliminary data.</text>
</comment>
<dbReference type="Proteomes" id="UP000660339">
    <property type="component" value="Unassembled WGS sequence"/>
</dbReference>
<protein>
    <submittedName>
        <fullName evidence="1">Uncharacterized protein</fullName>
    </submittedName>
</protein>
<evidence type="ECO:0000313" key="1">
    <source>
        <dbReference type="EMBL" id="GIG12069.1"/>
    </source>
</evidence>
<organism evidence="1 2">
    <name type="scientific">Catellatospora methionotrophica</name>
    <dbReference type="NCBI Taxonomy" id="121620"/>
    <lineage>
        <taxon>Bacteria</taxon>
        <taxon>Bacillati</taxon>
        <taxon>Actinomycetota</taxon>
        <taxon>Actinomycetes</taxon>
        <taxon>Micromonosporales</taxon>
        <taxon>Micromonosporaceae</taxon>
        <taxon>Catellatospora</taxon>
    </lineage>
</organism>
<keyword evidence="2" id="KW-1185">Reference proteome</keyword>
<dbReference type="RefSeq" id="WP_166380372.1">
    <property type="nucleotide sequence ID" value="NZ_BAAATT010000011.1"/>
</dbReference>
<name>A0A8J3LAF1_9ACTN</name>
<gene>
    <name evidence="1" type="ORF">Cme02nite_04010</name>
</gene>
<evidence type="ECO:0000313" key="2">
    <source>
        <dbReference type="Proteomes" id="UP000660339"/>
    </source>
</evidence>
<dbReference type="AlphaFoldDB" id="A0A8J3LAF1"/>
<reference evidence="1" key="1">
    <citation type="submission" date="2021-01" db="EMBL/GenBank/DDBJ databases">
        <title>Whole genome shotgun sequence of Catellatospora methionotrophica NBRC 14553.</title>
        <authorList>
            <person name="Komaki H."/>
            <person name="Tamura T."/>
        </authorList>
    </citation>
    <scope>NUCLEOTIDE SEQUENCE</scope>
    <source>
        <strain evidence="1">NBRC 14553</strain>
    </source>
</reference>